<dbReference type="EMBL" id="QJKJ01001067">
    <property type="protein sequence ID" value="RDY09370.1"/>
    <property type="molecule type" value="Genomic_DNA"/>
</dbReference>
<gene>
    <name evidence="1" type="ORF">CR513_06256</name>
</gene>
<organism evidence="1 2">
    <name type="scientific">Mucuna pruriens</name>
    <name type="common">Velvet bean</name>
    <name type="synonym">Dolichos pruriens</name>
    <dbReference type="NCBI Taxonomy" id="157652"/>
    <lineage>
        <taxon>Eukaryota</taxon>
        <taxon>Viridiplantae</taxon>
        <taxon>Streptophyta</taxon>
        <taxon>Embryophyta</taxon>
        <taxon>Tracheophyta</taxon>
        <taxon>Spermatophyta</taxon>
        <taxon>Magnoliopsida</taxon>
        <taxon>eudicotyledons</taxon>
        <taxon>Gunneridae</taxon>
        <taxon>Pentapetalae</taxon>
        <taxon>rosids</taxon>
        <taxon>fabids</taxon>
        <taxon>Fabales</taxon>
        <taxon>Fabaceae</taxon>
        <taxon>Papilionoideae</taxon>
        <taxon>50 kb inversion clade</taxon>
        <taxon>NPAAA clade</taxon>
        <taxon>indigoferoid/millettioid clade</taxon>
        <taxon>Phaseoleae</taxon>
        <taxon>Mucuna</taxon>
    </lineage>
</organism>
<evidence type="ECO:0000313" key="2">
    <source>
        <dbReference type="Proteomes" id="UP000257109"/>
    </source>
</evidence>
<name>A0A371I2V6_MUCPR</name>
<dbReference type="AlphaFoldDB" id="A0A371I2V6"/>
<dbReference type="OrthoDB" id="1422241at2759"/>
<accession>A0A371I2V6</accession>
<evidence type="ECO:0000313" key="1">
    <source>
        <dbReference type="EMBL" id="RDY09370.1"/>
    </source>
</evidence>
<keyword evidence="2" id="KW-1185">Reference proteome</keyword>
<feature type="non-terminal residue" evidence="1">
    <location>
        <position position="1"/>
    </location>
</feature>
<comment type="caution">
    <text evidence="1">The sequence shown here is derived from an EMBL/GenBank/DDBJ whole genome shotgun (WGS) entry which is preliminary data.</text>
</comment>
<protein>
    <submittedName>
        <fullName evidence="1">Uncharacterized protein</fullName>
    </submittedName>
</protein>
<proteinExistence type="predicted"/>
<sequence length="227" mass="25612">MEFRSKFNNCCIGVSLDRGRASLRLGSQSLSEGTDWDFQRTLLDLTLNAQASEGEPPPSTMAIVSQSDSVASVRIQLSQVEKSLLRSSCPSLYRRHLRQCQDKRLKTILSLLQVVAGPIESAGLGTSRSGWDDSLRKRSSGSLHPFDPKIKKTLNRIKKIQKHAYNPLYKPEPMENNNRTLKELTTSDSYELKSGLIHLLPKFHGLVGEDPHKHLKEFHVVYSMMRP</sequence>
<dbReference type="Proteomes" id="UP000257109">
    <property type="component" value="Unassembled WGS sequence"/>
</dbReference>
<reference evidence="1" key="1">
    <citation type="submission" date="2018-05" db="EMBL/GenBank/DDBJ databases">
        <title>Draft genome of Mucuna pruriens seed.</title>
        <authorList>
            <person name="Nnadi N.E."/>
            <person name="Vos R."/>
            <person name="Hasami M.H."/>
            <person name="Devisetty U.K."/>
            <person name="Aguiy J.C."/>
        </authorList>
    </citation>
    <scope>NUCLEOTIDE SEQUENCE [LARGE SCALE GENOMIC DNA]</scope>
    <source>
        <strain evidence="1">JCA_2017</strain>
    </source>
</reference>